<reference evidence="2 3" key="1">
    <citation type="journal article" date="2015" name="BMC Genomics">
        <title>The genome of the truffle-parasite Tolypocladium ophioglossoides and the evolution of antifungal peptaibiotics.</title>
        <authorList>
            <person name="Quandt C.A."/>
            <person name="Bushley K.E."/>
            <person name="Spatafora J.W."/>
        </authorList>
    </citation>
    <scope>NUCLEOTIDE SEQUENCE [LARGE SCALE GENOMIC DNA]</scope>
    <source>
        <strain evidence="2 3">CBS 100239</strain>
    </source>
</reference>
<name>A0A0L0N712_TOLOC</name>
<evidence type="ECO:0000313" key="2">
    <source>
        <dbReference type="EMBL" id="KND89804.1"/>
    </source>
</evidence>
<organism evidence="2 3">
    <name type="scientific">Tolypocladium ophioglossoides (strain CBS 100239)</name>
    <name type="common">Snaketongue truffleclub</name>
    <name type="synonym">Elaphocordyceps ophioglossoides</name>
    <dbReference type="NCBI Taxonomy" id="1163406"/>
    <lineage>
        <taxon>Eukaryota</taxon>
        <taxon>Fungi</taxon>
        <taxon>Dikarya</taxon>
        <taxon>Ascomycota</taxon>
        <taxon>Pezizomycotina</taxon>
        <taxon>Sordariomycetes</taxon>
        <taxon>Hypocreomycetidae</taxon>
        <taxon>Hypocreales</taxon>
        <taxon>Ophiocordycipitaceae</taxon>
        <taxon>Tolypocladium</taxon>
    </lineage>
</organism>
<feature type="compositionally biased region" description="Basic and acidic residues" evidence="1">
    <location>
        <begin position="1"/>
        <end position="10"/>
    </location>
</feature>
<protein>
    <submittedName>
        <fullName evidence="2">Uncharacterized protein</fullName>
    </submittedName>
</protein>
<dbReference type="AlphaFoldDB" id="A0A0L0N712"/>
<evidence type="ECO:0000313" key="3">
    <source>
        <dbReference type="Proteomes" id="UP000036947"/>
    </source>
</evidence>
<feature type="non-terminal residue" evidence="2">
    <location>
        <position position="1"/>
    </location>
</feature>
<accession>A0A0L0N712</accession>
<keyword evidence="3" id="KW-1185">Reference proteome</keyword>
<proteinExistence type="predicted"/>
<feature type="region of interest" description="Disordered" evidence="1">
    <location>
        <begin position="1"/>
        <end position="100"/>
    </location>
</feature>
<dbReference type="EMBL" id="LFRF01000016">
    <property type="protein sequence ID" value="KND89804.1"/>
    <property type="molecule type" value="Genomic_DNA"/>
</dbReference>
<sequence length="171" mass="18835">HRQRSIAKEASKKHHQAPGQRLFSTSRRPHHHAPIAPDRRHVEQVRLYQDAQGGALPVLPDGGAQRGRAVLPDARVPDDEEEQPPDPHHAARGRRHAAPGLRPLRVWQREAAVAGGPVGQADRGHSHRARQERGVRAVIYGDGHGSVYMELNKDCTTTGCTIDPHGFPLLL</sequence>
<comment type="caution">
    <text evidence="2">The sequence shown here is derived from an EMBL/GenBank/DDBJ whole genome shotgun (WGS) entry which is preliminary data.</text>
</comment>
<gene>
    <name evidence="2" type="ORF">TOPH_05502</name>
</gene>
<evidence type="ECO:0000256" key="1">
    <source>
        <dbReference type="SAM" id="MobiDB-lite"/>
    </source>
</evidence>
<dbReference type="Proteomes" id="UP000036947">
    <property type="component" value="Unassembled WGS sequence"/>
</dbReference>